<evidence type="ECO:0000313" key="1">
    <source>
        <dbReference type="EMBL" id="PVU88813.1"/>
    </source>
</evidence>
<gene>
    <name evidence="1" type="ORF">BB559_005384</name>
</gene>
<dbReference type="AlphaFoldDB" id="A0A2T9Y902"/>
<proteinExistence type="predicted"/>
<sequence length="58" mass="6123">MEENNQKNEKEAAVTVTASNKMNISGSSGAGSTLDIINNDMTVIGMTPSTSITLFETK</sequence>
<dbReference type="EMBL" id="MBFT01000595">
    <property type="protein sequence ID" value="PVU88813.1"/>
    <property type="molecule type" value="Genomic_DNA"/>
</dbReference>
<evidence type="ECO:0000313" key="2">
    <source>
        <dbReference type="Proteomes" id="UP000245699"/>
    </source>
</evidence>
<dbReference type="Proteomes" id="UP000245699">
    <property type="component" value="Unassembled WGS sequence"/>
</dbReference>
<name>A0A2T9Y902_9FUNG</name>
<organism evidence="1 2">
    <name type="scientific">Furculomyces boomerangus</name>
    <dbReference type="NCBI Taxonomy" id="61424"/>
    <lineage>
        <taxon>Eukaryota</taxon>
        <taxon>Fungi</taxon>
        <taxon>Fungi incertae sedis</taxon>
        <taxon>Zoopagomycota</taxon>
        <taxon>Kickxellomycotina</taxon>
        <taxon>Harpellomycetes</taxon>
        <taxon>Harpellales</taxon>
        <taxon>Harpellaceae</taxon>
        <taxon>Furculomyces</taxon>
    </lineage>
</organism>
<comment type="caution">
    <text evidence="1">The sequence shown here is derived from an EMBL/GenBank/DDBJ whole genome shotgun (WGS) entry which is preliminary data.</text>
</comment>
<protein>
    <submittedName>
        <fullName evidence="1">Uncharacterized protein</fullName>
    </submittedName>
</protein>
<reference evidence="1 2" key="1">
    <citation type="journal article" date="2018" name="MBio">
        <title>Comparative Genomics Reveals the Core Gene Toolbox for the Fungus-Insect Symbiosis.</title>
        <authorList>
            <person name="Wang Y."/>
            <person name="Stata M."/>
            <person name="Wang W."/>
            <person name="Stajich J.E."/>
            <person name="White M.M."/>
            <person name="Moncalvo J.M."/>
        </authorList>
    </citation>
    <scope>NUCLEOTIDE SEQUENCE [LARGE SCALE GENOMIC DNA]</scope>
    <source>
        <strain evidence="1 2">AUS-77-4</strain>
    </source>
</reference>
<accession>A0A2T9Y902</accession>
<keyword evidence="2" id="KW-1185">Reference proteome</keyword>